<gene>
    <name evidence="1" type="ORF">GCM10007388_50670</name>
</gene>
<accession>A0AA87YBT8</accession>
<evidence type="ECO:0000313" key="2">
    <source>
        <dbReference type="Proteomes" id="UP000619512"/>
    </source>
</evidence>
<dbReference type="RefSeq" id="WP_166793546.1">
    <property type="nucleotide sequence ID" value="NZ_BMWW01000016.1"/>
</dbReference>
<dbReference type="EMBL" id="BMWW01000016">
    <property type="protein sequence ID" value="GGZ11092.1"/>
    <property type="molecule type" value="Genomic_DNA"/>
</dbReference>
<dbReference type="Proteomes" id="UP000619512">
    <property type="component" value="Unassembled WGS sequence"/>
</dbReference>
<reference evidence="1" key="2">
    <citation type="submission" date="2022-12" db="EMBL/GenBank/DDBJ databases">
        <authorList>
            <person name="Sun Q."/>
            <person name="Kim S."/>
        </authorList>
    </citation>
    <scope>NUCLEOTIDE SEQUENCE</scope>
    <source>
        <strain evidence="1">KCTC 12344</strain>
    </source>
</reference>
<reference evidence="1" key="1">
    <citation type="journal article" date="2014" name="Int. J. Syst. Evol. Microbiol.">
        <title>Complete genome sequence of Corynebacterium casei LMG S-19264T (=DSM 44701T), isolated from a smear-ripened cheese.</title>
        <authorList>
            <consortium name="US DOE Joint Genome Institute (JGI-PGF)"/>
            <person name="Walter F."/>
            <person name="Albersmeier A."/>
            <person name="Kalinowski J."/>
            <person name="Ruckert C."/>
        </authorList>
    </citation>
    <scope>NUCLEOTIDE SEQUENCE</scope>
    <source>
        <strain evidence="1">KCTC 12344</strain>
    </source>
</reference>
<proteinExistence type="predicted"/>
<sequence>MYTLPDNFNYELLSGCYLEMISFGASITKLDFARPQLSPGEPTYRVAFGIEGPLRYRIHNKIGSREFSDASSCSPLIELLLHDVTEVAKTGAASLAIKFGDIGMVEVDGEFDSEFESYSIYLASGEVVVV</sequence>
<organism evidence="1 2">
    <name type="scientific">Pseudoduganella plicata</name>
    <dbReference type="NCBI Taxonomy" id="321984"/>
    <lineage>
        <taxon>Bacteria</taxon>
        <taxon>Pseudomonadati</taxon>
        <taxon>Pseudomonadota</taxon>
        <taxon>Betaproteobacteria</taxon>
        <taxon>Burkholderiales</taxon>
        <taxon>Oxalobacteraceae</taxon>
        <taxon>Telluria group</taxon>
        <taxon>Pseudoduganella</taxon>
    </lineage>
</organism>
<comment type="caution">
    <text evidence="1">The sequence shown here is derived from an EMBL/GenBank/DDBJ whole genome shotgun (WGS) entry which is preliminary data.</text>
</comment>
<evidence type="ECO:0000313" key="1">
    <source>
        <dbReference type="EMBL" id="GGZ11092.1"/>
    </source>
</evidence>
<dbReference type="AlphaFoldDB" id="A0AA87YBT8"/>
<name>A0AA87YBT8_9BURK</name>
<protein>
    <submittedName>
        <fullName evidence="1">Uncharacterized protein</fullName>
    </submittedName>
</protein>